<dbReference type="GO" id="GO:0016579">
    <property type="term" value="P:protein deubiquitination"/>
    <property type="evidence" value="ECO:0007669"/>
    <property type="project" value="InterPro"/>
</dbReference>
<feature type="compositionally biased region" description="Polar residues" evidence="1">
    <location>
        <begin position="16"/>
        <end position="29"/>
    </location>
</feature>
<feature type="region of interest" description="Disordered" evidence="1">
    <location>
        <begin position="1"/>
        <end position="57"/>
    </location>
</feature>
<accession>A0AA89AK35</accession>
<dbReference type="InterPro" id="IPR028889">
    <property type="entry name" value="USP"/>
</dbReference>
<reference evidence="3" key="1">
    <citation type="submission" date="2022-12" db="EMBL/GenBank/DDBJ databases">
        <title>Draft genome assemblies for two species of Escallonia (Escalloniales).</title>
        <authorList>
            <person name="Chanderbali A."/>
            <person name="Dervinis C."/>
            <person name="Anghel I."/>
            <person name="Soltis D."/>
            <person name="Soltis P."/>
            <person name="Zapata F."/>
        </authorList>
    </citation>
    <scope>NUCLEOTIDE SEQUENCE</scope>
    <source>
        <strain evidence="3">UCBG64.0493</strain>
        <tissue evidence="3">Leaf</tissue>
    </source>
</reference>
<dbReference type="PANTHER" id="PTHR24006:SF781">
    <property type="entry name" value="LD34905P"/>
    <property type="match status" value="1"/>
</dbReference>
<dbReference type="EMBL" id="JAVXUP010001939">
    <property type="protein sequence ID" value="KAK3006869.1"/>
    <property type="molecule type" value="Genomic_DNA"/>
</dbReference>
<dbReference type="AlphaFoldDB" id="A0AA89AK35"/>
<dbReference type="InterPro" id="IPR050164">
    <property type="entry name" value="Peptidase_C19"/>
</dbReference>
<dbReference type="GO" id="GO:0004843">
    <property type="term" value="F:cysteine-type deubiquitinase activity"/>
    <property type="evidence" value="ECO:0007669"/>
    <property type="project" value="InterPro"/>
</dbReference>
<feature type="domain" description="USP" evidence="2">
    <location>
        <begin position="1"/>
        <end position="217"/>
    </location>
</feature>
<evidence type="ECO:0000313" key="4">
    <source>
        <dbReference type="Proteomes" id="UP001188597"/>
    </source>
</evidence>
<evidence type="ECO:0000256" key="1">
    <source>
        <dbReference type="SAM" id="MobiDB-lite"/>
    </source>
</evidence>
<dbReference type="Proteomes" id="UP001188597">
    <property type="component" value="Unassembled WGS sequence"/>
</dbReference>
<dbReference type="InterPro" id="IPR038765">
    <property type="entry name" value="Papain-like_cys_pep_sf"/>
</dbReference>
<dbReference type="SUPFAM" id="SSF54001">
    <property type="entry name" value="Cysteine proteinases"/>
    <property type="match status" value="1"/>
</dbReference>
<dbReference type="GO" id="GO:0005634">
    <property type="term" value="C:nucleus"/>
    <property type="evidence" value="ECO:0007669"/>
    <property type="project" value="TreeGrafter"/>
</dbReference>
<dbReference type="Gene3D" id="3.90.70.10">
    <property type="entry name" value="Cysteine proteinases"/>
    <property type="match status" value="1"/>
</dbReference>
<dbReference type="Pfam" id="PF00443">
    <property type="entry name" value="UCH"/>
    <property type="match status" value="1"/>
</dbReference>
<keyword evidence="4" id="KW-1185">Reference proteome</keyword>
<evidence type="ECO:0000259" key="2">
    <source>
        <dbReference type="PROSITE" id="PS50235"/>
    </source>
</evidence>
<dbReference type="InterPro" id="IPR001394">
    <property type="entry name" value="Peptidase_C19_UCH"/>
</dbReference>
<protein>
    <recommendedName>
        <fullName evidence="2">USP domain-containing protein</fullName>
    </recommendedName>
</protein>
<dbReference type="GO" id="GO:0005829">
    <property type="term" value="C:cytosol"/>
    <property type="evidence" value="ECO:0007669"/>
    <property type="project" value="TreeGrafter"/>
</dbReference>
<gene>
    <name evidence="3" type="ORF">RJ639_015534</name>
</gene>
<comment type="caution">
    <text evidence="3">The sequence shown here is derived from an EMBL/GenBank/DDBJ whole genome shotgun (WGS) entry which is preliminary data.</text>
</comment>
<dbReference type="PANTHER" id="PTHR24006">
    <property type="entry name" value="UBIQUITIN CARBOXYL-TERMINAL HYDROLASE"/>
    <property type="match status" value="1"/>
</dbReference>
<name>A0AA89AK35_9ASTE</name>
<dbReference type="CDD" id="cd02257">
    <property type="entry name" value="Peptidase_C19"/>
    <property type="match status" value="1"/>
</dbReference>
<dbReference type="PROSITE" id="PS50235">
    <property type="entry name" value="USP_3"/>
    <property type="match status" value="1"/>
</dbReference>
<feature type="compositionally biased region" description="Basic and acidic residues" evidence="1">
    <location>
        <begin position="32"/>
        <end position="46"/>
    </location>
</feature>
<sequence length="241" mass="26923">MNAALPESSESSSWSKTCSQASDSGTVTEPATEIRQRESQFKNVEHEPEDIEDKEIDSKSMKVKRDATRRILIDNAPNILTIHLKRFSQDTRGRLSKLSGHVDFRDTIDLRPYIDASVASKGLNLYTKRLFLQAARQAPHTVSFVPPRATVCHQGKAPSSPLRGSPLAALEIGYSDINMNTLASFIPSYWLLRGKYPLSCLSILPVKEALSHLSETAVAFESSFVILVLFYTNWERKRAPS</sequence>
<evidence type="ECO:0000313" key="3">
    <source>
        <dbReference type="EMBL" id="KAK3006869.1"/>
    </source>
</evidence>
<proteinExistence type="predicted"/>
<organism evidence="3 4">
    <name type="scientific">Escallonia herrerae</name>
    <dbReference type="NCBI Taxonomy" id="1293975"/>
    <lineage>
        <taxon>Eukaryota</taxon>
        <taxon>Viridiplantae</taxon>
        <taxon>Streptophyta</taxon>
        <taxon>Embryophyta</taxon>
        <taxon>Tracheophyta</taxon>
        <taxon>Spermatophyta</taxon>
        <taxon>Magnoliopsida</taxon>
        <taxon>eudicotyledons</taxon>
        <taxon>Gunneridae</taxon>
        <taxon>Pentapetalae</taxon>
        <taxon>asterids</taxon>
        <taxon>campanulids</taxon>
        <taxon>Escalloniales</taxon>
        <taxon>Escalloniaceae</taxon>
        <taxon>Escallonia</taxon>
    </lineage>
</organism>